<dbReference type="GO" id="GO:0005739">
    <property type="term" value="C:mitochondrion"/>
    <property type="evidence" value="ECO:0007669"/>
    <property type="project" value="InterPro"/>
</dbReference>
<reference evidence="1" key="1">
    <citation type="submission" date="2023-09" db="UniProtKB">
        <authorList>
            <consortium name="Ensembl"/>
        </authorList>
    </citation>
    <scope>IDENTIFICATION</scope>
</reference>
<dbReference type="InterPro" id="IPR012574">
    <property type="entry name" value="ATP5MJ"/>
</dbReference>
<dbReference type="PANTHER" id="PTHR15233:SF1">
    <property type="entry name" value="ATP SYNTHASE SUBUNIT ATP5MJ, MITOCHONDRIAL"/>
    <property type="match status" value="1"/>
</dbReference>
<evidence type="ECO:0000313" key="1">
    <source>
        <dbReference type="Ensembl" id="ENSCCNP00000019171.1"/>
    </source>
</evidence>
<protein>
    <submittedName>
        <fullName evidence="1">Uncharacterized protein</fullName>
    </submittedName>
</protein>
<dbReference type="Ensembl" id="ENSCCNT00000024880.1">
    <property type="protein sequence ID" value="ENSCCNP00000019171.1"/>
    <property type="gene ID" value="ENSCCNG00000019319.1"/>
</dbReference>
<name>A0A8C0X7Q5_CASCN</name>
<sequence length="64" mass="7179">MLQSTIKNVCPHVVPCNHIQGHQELQELWVGMGLMGFTIYKIESADKRSKAFKGSHPMPTHGPH</sequence>
<dbReference type="Pfam" id="PF08039">
    <property type="entry name" value="Mit_proteolip"/>
    <property type="match status" value="1"/>
</dbReference>
<organism evidence="1">
    <name type="scientific">Castor canadensis</name>
    <name type="common">American beaver</name>
    <dbReference type="NCBI Taxonomy" id="51338"/>
    <lineage>
        <taxon>Eukaryota</taxon>
        <taxon>Metazoa</taxon>
        <taxon>Chordata</taxon>
        <taxon>Craniata</taxon>
        <taxon>Vertebrata</taxon>
        <taxon>Euteleostomi</taxon>
        <taxon>Mammalia</taxon>
        <taxon>Eutheria</taxon>
        <taxon>Euarchontoglires</taxon>
        <taxon>Glires</taxon>
        <taxon>Rodentia</taxon>
        <taxon>Castorimorpha</taxon>
        <taxon>Castoridae</taxon>
        <taxon>Castor</taxon>
    </lineage>
</organism>
<dbReference type="PANTHER" id="PTHR15233">
    <property type="entry name" value="MITOCHONDRIAL PROTEOLIPID"/>
    <property type="match status" value="1"/>
</dbReference>
<proteinExistence type="predicted"/>
<dbReference type="AlphaFoldDB" id="A0A8C0X7Q5"/>
<accession>A0A8C0X7Q5</accession>